<comment type="caution">
    <text evidence="3">The sequence shown here is derived from an EMBL/GenBank/DDBJ whole genome shotgun (WGS) entry which is preliminary data.</text>
</comment>
<dbReference type="Gene3D" id="2.10.25.10">
    <property type="entry name" value="Laminin"/>
    <property type="match status" value="1"/>
</dbReference>
<dbReference type="AlphaFoldDB" id="A0A016SUW9"/>
<dbReference type="InterPro" id="IPR036465">
    <property type="entry name" value="vWFA_dom_sf"/>
</dbReference>
<dbReference type="STRING" id="53326.A0A016SUW9"/>
<feature type="domain" description="EGF-like" evidence="1 2">
    <location>
        <begin position="703"/>
        <end position="714"/>
    </location>
</feature>
<dbReference type="InterPro" id="IPR006582">
    <property type="entry name" value="MD_domain"/>
</dbReference>
<evidence type="ECO:0000259" key="1">
    <source>
        <dbReference type="PROSITE" id="PS00022"/>
    </source>
</evidence>
<evidence type="ECO:0000313" key="4">
    <source>
        <dbReference type="Proteomes" id="UP000024635"/>
    </source>
</evidence>
<evidence type="ECO:0000313" key="3">
    <source>
        <dbReference type="EMBL" id="EYB94104.1"/>
    </source>
</evidence>
<dbReference type="PROSITE" id="PS01186">
    <property type="entry name" value="EGF_2"/>
    <property type="match status" value="1"/>
</dbReference>
<name>A0A016SUW9_9BILA</name>
<proteinExistence type="predicted"/>
<evidence type="ECO:0000259" key="2">
    <source>
        <dbReference type="PROSITE" id="PS01186"/>
    </source>
</evidence>
<dbReference type="InterPro" id="IPR002049">
    <property type="entry name" value="LE_dom"/>
</dbReference>
<dbReference type="InterPro" id="IPR053295">
    <property type="entry name" value="Innate_immunity_reg"/>
</dbReference>
<reference evidence="4" key="1">
    <citation type="journal article" date="2015" name="Nat. Genet.">
        <title>The genome and transcriptome of the zoonotic hookworm Ancylostoma ceylanicum identify infection-specific gene families.</title>
        <authorList>
            <person name="Schwarz E.M."/>
            <person name="Hu Y."/>
            <person name="Antoshechkin I."/>
            <person name="Miller M.M."/>
            <person name="Sternberg P.W."/>
            <person name="Aroian R.V."/>
        </authorList>
    </citation>
    <scope>NUCLEOTIDE SEQUENCE</scope>
    <source>
        <strain evidence="4">HY135</strain>
    </source>
</reference>
<dbReference type="SUPFAM" id="SSF53300">
    <property type="entry name" value="vWA-like"/>
    <property type="match status" value="1"/>
</dbReference>
<accession>A0A016SUW9</accession>
<gene>
    <name evidence="3" type="primary">Acey_s0175.g492</name>
    <name evidence="3" type="ORF">Y032_0175g492</name>
</gene>
<dbReference type="EMBL" id="JARK01001511">
    <property type="protein sequence ID" value="EYB94104.1"/>
    <property type="molecule type" value="Genomic_DNA"/>
</dbReference>
<dbReference type="InterPro" id="IPR000742">
    <property type="entry name" value="EGF"/>
</dbReference>
<dbReference type="Proteomes" id="UP000024635">
    <property type="component" value="Unassembled WGS sequence"/>
</dbReference>
<dbReference type="CDD" id="cd00055">
    <property type="entry name" value="EGF_Lam"/>
    <property type="match status" value="1"/>
</dbReference>
<keyword evidence="4" id="KW-1185">Reference proteome</keyword>
<protein>
    <recommendedName>
        <fullName evidence="1 2">EGF-like domain-containing protein</fullName>
    </recommendedName>
</protein>
<dbReference type="OrthoDB" id="5851513at2759"/>
<dbReference type="PROSITE" id="PS00022">
    <property type="entry name" value="EGF_1"/>
    <property type="match status" value="1"/>
</dbReference>
<organism evidence="3 4">
    <name type="scientific">Ancylostoma ceylanicum</name>
    <dbReference type="NCBI Taxonomy" id="53326"/>
    <lineage>
        <taxon>Eukaryota</taxon>
        <taxon>Metazoa</taxon>
        <taxon>Ecdysozoa</taxon>
        <taxon>Nematoda</taxon>
        <taxon>Chromadorea</taxon>
        <taxon>Rhabditida</taxon>
        <taxon>Rhabditina</taxon>
        <taxon>Rhabditomorpha</taxon>
        <taxon>Strongyloidea</taxon>
        <taxon>Ancylostomatidae</taxon>
        <taxon>Ancylostomatinae</taxon>
        <taxon>Ancylostoma</taxon>
    </lineage>
</organism>
<dbReference type="SMART" id="SM00604">
    <property type="entry name" value="MD"/>
    <property type="match status" value="1"/>
</dbReference>
<dbReference type="PANTHER" id="PTHR47324">
    <property type="entry name" value="PROTEIN IRG-7-RELATED"/>
    <property type="match status" value="1"/>
</dbReference>
<dbReference type="PANTHER" id="PTHR47324:SF4">
    <property type="entry name" value="EGF-LIKE DOMAIN-CONTAINING PROTEIN"/>
    <property type="match status" value="1"/>
</dbReference>
<sequence>MTSVLANYHHKMENLAVRYRFNCNEMKMFGIPAEYDTAGQIRVLLTIDKNDGNPLAFERPYVTDMNNTELLFTSKGKYYALYDLPNGMNNIRVVSVTPGLVCSLRVFFASPNTMLLSHTNNPKMDIGFPVVYKYIPQLATGLPVGFSNFSYVEIRCFDSRTGFPLSVSTRGNRREGDSTYSYEFDNLSDCTPGPFIQQVEVYYESGVATRVLPGYCALSGPLIASRSQAVATKYGVADVGSQCAQMNFNAITDPRQHEFRQIVFAVENSAAMANAAFNLAQTIEGIIAQMNNGKPERQYSLILFDDKDIRFVSSTYDAALFTNQFTNAMLEVVYNNRTILTSRSLDVVAKVPEISIVSPTILYLFTSSPSSLSTGAVTPLTRNLQVNVFTLRNGSNVLVNDDLTYHQRSSGGRNLPVTSNGLLSLENLLSSSLYENSVVLDNVAQNCSAFVRFKFNVEDVATAFVVNVVGLGVETTYMVWSFDPNGKPINVTDYMTYVDKNTVTFSINPKEFAYWRNPWLLSVKTTSGACFVQIRVVSPITVIPGFIADAADDFPEDSPFSNRGSEHRAYAVFHVPSMSYAVNQLGVKSANVSEPWLDSDALRTYAVGPRDNISCSYQYISLNFVMPSSTLVRMEVSGSTSSTNPDAVFQRTFYFENLYAYASVCNHGSLDENGECVCSNGYTGQFCDQPLCQNGGTNSLSVCVCTTGFYGSLCESQIPWYSSSSSPKTETTTVAHHSTTSGGAAAVLYYAPILAFVLLY</sequence>